<keyword evidence="3" id="KW-1185">Reference proteome</keyword>
<dbReference type="Proteomes" id="UP001143474">
    <property type="component" value="Unassembled WGS sequence"/>
</dbReference>
<feature type="compositionally biased region" description="Basic and acidic residues" evidence="1">
    <location>
        <begin position="98"/>
        <end position="111"/>
    </location>
</feature>
<proteinExistence type="predicted"/>
<protein>
    <submittedName>
        <fullName evidence="2">Uncharacterized protein</fullName>
    </submittedName>
</protein>
<evidence type="ECO:0000313" key="3">
    <source>
        <dbReference type="Proteomes" id="UP001143474"/>
    </source>
</evidence>
<feature type="compositionally biased region" description="Basic and acidic residues" evidence="1">
    <location>
        <begin position="65"/>
        <end position="86"/>
    </location>
</feature>
<name>A0A9W6I2X8_9ACTN</name>
<reference evidence="2" key="2">
    <citation type="submission" date="2023-01" db="EMBL/GenBank/DDBJ databases">
        <authorList>
            <person name="Sun Q."/>
            <person name="Evtushenko L."/>
        </authorList>
    </citation>
    <scope>NUCLEOTIDE SEQUENCE</scope>
    <source>
        <strain evidence="2">VKM Ac-2007</strain>
    </source>
</reference>
<accession>A0A9W6I2X8</accession>
<comment type="caution">
    <text evidence="2">The sequence shown here is derived from an EMBL/GenBank/DDBJ whole genome shotgun (WGS) entry which is preliminary data.</text>
</comment>
<reference evidence="2" key="1">
    <citation type="journal article" date="2014" name="Int. J. Syst. Evol. Microbiol.">
        <title>Complete genome sequence of Corynebacterium casei LMG S-19264T (=DSM 44701T), isolated from a smear-ripened cheese.</title>
        <authorList>
            <consortium name="US DOE Joint Genome Institute (JGI-PGF)"/>
            <person name="Walter F."/>
            <person name="Albersmeier A."/>
            <person name="Kalinowski J."/>
            <person name="Ruckert C."/>
        </authorList>
    </citation>
    <scope>NUCLEOTIDE SEQUENCE</scope>
    <source>
        <strain evidence="2">VKM Ac-2007</strain>
    </source>
</reference>
<evidence type="ECO:0000313" key="2">
    <source>
        <dbReference type="EMBL" id="GLK10208.1"/>
    </source>
</evidence>
<feature type="region of interest" description="Disordered" evidence="1">
    <location>
        <begin position="54"/>
        <end position="86"/>
    </location>
</feature>
<dbReference type="EMBL" id="BSEV01000007">
    <property type="protein sequence ID" value="GLK10208.1"/>
    <property type="molecule type" value="Genomic_DNA"/>
</dbReference>
<feature type="region of interest" description="Disordered" evidence="1">
    <location>
        <begin position="98"/>
        <end position="135"/>
    </location>
</feature>
<dbReference type="AlphaFoldDB" id="A0A9W6I2X8"/>
<sequence>MYGHGAVAETGVHASPSVGVVRISRVTLVRAARRRRCRGTLVVRAVRTLQPDSARRRVRMTATNKYHDARPADGHRGPRAREKADRGAVRAVWAVCAQEERPGTPPYEHHVGAVRPPSCEPSSTEGGGTAKETHL</sequence>
<organism evidence="2 3">
    <name type="scientific">Streptosporangium carneum</name>
    <dbReference type="NCBI Taxonomy" id="47481"/>
    <lineage>
        <taxon>Bacteria</taxon>
        <taxon>Bacillati</taxon>
        <taxon>Actinomycetota</taxon>
        <taxon>Actinomycetes</taxon>
        <taxon>Streptosporangiales</taxon>
        <taxon>Streptosporangiaceae</taxon>
        <taxon>Streptosporangium</taxon>
    </lineage>
</organism>
<gene>
    <name evidence="2" type="ORF">GCM10017600_36140</name>
</gene>
<evidence type="ECO:0000256" key="1">
    <source>
        <dbReference type="SAM" id="MobiDB-lite"/>
    </source>
</evidence>